<evidence type="ECO:0000313" key="3">
    <source>
        <dbReference type="Proteomes" id="UP000275846"/>
    </source>
</evidence>
<accession>A0A183TLC9</accession>
<reference evidence="4" key="1">
    <citation type="submission" date="2016-06" db="UniProtKB">
        <authorList>
            <consortium name="WormBaseParasite"/>
        </authorList>
    </citation>
    <scope>IDENTIFICATION</scope>
</reference>
<sequence length="313" mass="35803">MLLWPPLTGTQLSPVAPQSWVLPSGHTPDNRNDRRAKPGEGLRCCVCLHTRHAEERLTGVEDGASLSGTGALQVGHRSNQQNLKTERTEDKDLQLLQATAQKMHKLIVLSEFNARVGTHHATRRGALGPHDFDGFNENNLLLPGTRVEHRLILTNTFLRPRMRQTANWMHPQPGTGTCRIMPRPKWRQRLASLPFTDEDAAVENRWIQLRDTLQSTAMDILNHAFRQHQDWFDGNHAAINTLLAQKNRLHKAYIDRPTDANKAAFSRSHRHVQERLWEMQDAWIARKAEDRQRNGSSSQRSRGIPYTLSSRKF</sequence>
<dbReference type="Proteomes" id="UP000275846">
    <property type="component" value="Unassembled WGS sequence"/>
</dbReference>
<keyword evidence="3" id="KW-1185">Reference proteome</keyword>
<evidence type="ECO:0000313" key="4">
    <source>
        <dbReference type="WBParaSite" id="SSLN_0001793201-mRNA-1"/>
    </source>
</evidence>
<feature type="compositionally biased region" description="Low complexity" evidence="1">
    <location>
        <begin position="294"/>
        <end position="303"/>
    </location>
</feature>
<feature type="region of interest" description="Disordered" evidence="1">
    <location>
        <begin position="61"/>
        <end position="88"/>
    </location>
</feature>
<proteinExistence type="predicted"/>
<dbReference type="AlphaFoldDB" id="A0A183TLC9"/>
<evidence type="ECO:0000313" key="2">
    <source>
        <dbReference type="EMBL" id="VDM03663.1"/>
    </source>
</evidence>
<evidence type="ECO:0000256" key="1">
    <source>
        <dbReference type="SAM" id="MobiDB-lite"/>
    </source>
</evidence>
<dbReference type="WBParaSite" id="SSLN_0001793201-mRNA-1">
    <property type="protein sequence ID" value="SSLN_0001793201-mRNA-1"/>
    <property type="gene ID" value="SSLN_0001793201"/>
</dbReference>
<dbReference type="EMBL" id="UYSU01042252">
    <property type="protein sequence ID" value="VDM03663.1"/>
    <property type="molecule type" value="Genomic_DNA"/>
</dbReference>
<feature type="region of interest" description="Disordered" evidence="1">
    <location>
        <begin position="14"/>
        <end position="38"/>
    </location>
</feature>
<feature type="compositionally biased region" description="Basic and acidic residues" evidence="1">
    <location>
        <begin position="28"/>
        <end position="38"/>
    </location>
</feature>
<name>A0A183TLC9_SCHSO</name>
<feature type="compositionally biased region" description="Polar residues" evidence="1">
    <location>
        <begin position="66"/>
        <end position="83"/>
    </location>
</feature>
<protein>
    <submittedName>
        <fullName evidence="4">Endonuclease/exonuclease/phosphatase domain-containing protein</fullName>
    </submittedName>
</protein>
<reference evidence="2 3" key="2">
    <citation type="submission" date="2018-11" db="EMBL/GenBank/DDBJ databases">
        <authorList>
            <consortium name="Pathogen Informatics"/>
        </authorList>
    </citation>
    <scope>NUCLEOTIDE SEQUENCE [LARGE SCALE GENOMIC DNA]</scope>
    <source>
        <strain evidence="2 3">NST_G2</strain>
    </source>
</reference>
<feature type="region of interest" description="Disordered" evidence="1">
    <location>
        <begin position="288"/>
        <end position="313"/>
    </location>
</feature>
<gene>
    <name evidence="2" type="ORF">SSLN_LOCUS17277</name>
</gene>
<organism evidence="4">
    <name type="scientific">Schistocephalus solidus</name>
    <name type="common">Tapeworm</name>
    <dbReference type="NCBI Taxonomy" id="70667"/>
    <lineage>
        <taxon>Eukaryota</taxon>
        <taxon>Metazoa</taxon>
        <taxon>Spiralia</taxon>
        <taxon>Lophotrochozoa</taxon>
        <taxon>Platyhelminthes</taxon>
        <taxon>Cestoda</taxon>
        <taxon>Eucestoda</taxon>
        <taxon>Diphyllobothriidea</taxon>
        <taxon>Diphyllobothriidae</taxon>
        <taxon>Schistocephalus</taxon>
    </lineage>
</organism>